<keyword evidence="2" id="KW-1185">Reference proteome</keyword>
<dbReference type="RefSeq" id="WP_230428751.1">
    <property type="nucleotide sequence ID" value="NZ_JAFFQI010000179.1"/>
</dbReference>
<sequence>MGNAWFPDIGKGASIKGTFYRSCVGTPATLMIGRARKTLNWMTPTDALEQEILEFRPRGALDS</sequence>
<organism evidence="1 2">
    <name type="scientific">Xanthomonas melonis</name>
    <dbReference type="NCBI Taxonomy" id="56456"/>
    <lineage>
        <taxon>Bacteria</taxon>
        <taxon>Pseudomonadati</taxon>
        <taxon>Pseudomonadota</taxon>
        <taxon>Gammaproteobacteria</taxon>
        <taxon>Lysobacterales</taxon>
        <taxon>Lysobacteraceae</taxon>
        <taxon>Xanthomonas</taxon>
    </lineage>
</organism>
<evidence type="ECO:0000313" key="1">
    <source>
        <dbReference type="EMBL" id="MCD0265639.1"/>
    </source>
</evidence>
<dbReference type="Proteomes" id="UP001430396">
    <property type="component" value="Unassembled WGS sequence"/>
</dbReference>
<comment type="caution">
    <text evidence="1">The sequence shown here is derived from an EMBL/GenBank/DDBJ whole genome shotgun (WGS) entry which is preliminary data.</text>
</comment>
<accession>A0ABS8NT76</accession>
<name>A0ABS8NT76_9XANT</name>
<gene>
    <name evidence="1" type="ORF">JWH11_04155</name>
</gene>
<protein>
    <submittedName>
        <fullName evidence="1">Uncharacterized protein</fullName>
    </submittedName>
</protein>
<evidence type="ECO:0000313" key="2">
    <source>
        <dbReference type="Proteomes" id="UP001430396"/>
    </source>
</evidence>
<proteinExistence type="predicted"/>
<reference evidence="1" key="1">
    <citation type="submission" date="2021-02" db="EMBL/GenBank/DDBJ databases">
        <title>Copper resistance gene diversity in local Xanthomonas species at agrochemical polluted sites in Trinidad, Trinidad and Tobago.</title>
        <authorList>
            <person name="Ramnarine S.D.B.J."/>
            <person name="Ramsubhag A."/>
            <person name="Jayaraman J."/>
        </authorList>
    </citation>
    <scope>NUCLEOTIDE SEQUENCE</scope>
    <source>
        <strain evidence="1">CaNP6A</strain>
    </source>
</reference>
<dbReference type="EMBL" id="JAFFQI010000179">
    <property type="protein sequence ID" value="MCD0265639.1"/>
    <property type="molecule type" value="Genomic_DNA"/>
</dbReference>